<feature type="transmembrane region" description="Helical" evidence="7">
    <location>
        <begin position="303"/>
        <end position="326"/>
    </location>
</feature>
<evidence type="ECO:0000256" key="4">
    <source>
        <dbReference type="ARBA" id="ARBA00022692"/>
    </source>
</evidence>
<evidence type="ECO:0000256" key="2">
    <source>
        <dbReference type="ARBA" id="ARBA00022448"/>
    </source>
</evidence>
<dbReference type="PANTHER" id="PTHR43266">
    <property type="entry name" value="MACROLIDE-EFFLUX PROTEIN"/>
    <property type="match status" value="1"/>
</dbReference>
<feature type="transmembrane region" description="Helical" evidence="7">
    <location>
        <begin position="251"/>
        <end position="272"/>
    </location>
</feature>
<keyword evidence="6 7" id="KW-0472">Membrane</keyword>
<feature type="transmembrane region" description="Helical" evidence="7">
    <location>
        <begin position="203"/>
        <end position="231"/>
    </location>
</feature>
<protein>
    <submittedName>
        <fullName evidence="8">MFS transporter</fullName>
    </submittedName>
</protein>
<dbReference type="AlphaFoldDB" id="A0AAW9A412"/>
<dbReference type="PANTHER" id="PTHR43266:SF7">
    <property type="entry name" value="TRANSPORTER, PUTATIVE-RELATED"/>
    <property type="match status" value="1"/>
</dbReference>
<evidence type="ECO:0000256" key="6">
    <source>
        <dbReference type="ARBA" id="ARBA00023136"/>
    </source>
</evidence>
<keyword evidence="3" id="KW-1003">Cell membrane</keyword>
<accession>A0AAW9A412</accession>
<feature type="transmembrane region" description="Helical" evidence="7">
    <location>
        <begin position="138"/>
        <end position="158"/>
    </location>
</feature>
<proteinExistence type="predicted"/>
<feature type="transmembrane region" description="Helical" evidence="7">
    <location>
        <begin position="72"/>
        <end position="91"/>
    </location>
</feature>
<feature type="transmembrane region" description="Helical" evidence="7">
    <location>
        <begin position="347"/>
        <end position="364"/>
    </location>
</feature>
<evidence type="ECO:0000313" key="8">
    <source>
        <dbReference type="EMBL" id="MDW0115464.1"/>
    </source>
</evidence>
<comment type="subcellular location">
    <subcellularLocation>
        <location evidence="1">Cell membrane</location>
        <topology evidence="1">Multi-pass membrane protein</topology>
    </subcellularLocation>
</comment>
<evidence type="ECO:0000256" key="5">
    <source>
        <dbReference type="ARBA" id="ARBA00022989"/>
    </source>
</evidence>
<evidence type="ECO:0000256" key="1">
    <source>
        <dbReference type="ARBA" id="ARBA00004651"/>
    </source>
</evidence>
<organism evidence="8 9">
    <name type="scientific">Sporosarcina thermotolerans</name>
    <dbReference type="NCBI Taxonomy" id="633404"/>
    <lineage>
        <taxon>Bacteria</taxon>
        <taxon>Bacillati</taxon>
        <taxon>Bacillota</taxon>
        <taxon>Bacilli</taxon>
        <taxon>Bacillales</taxon>
        <taxon>Caryophanaceae</taxon>
        <taxon>Sporosarcina</taxon>
    </lineage>
</organism>
<keyword evidence="9" id="KW-1185">Reference proteome</keyword>
<dbReference type="CDD" id="cd06173">
    <property type="entry name" value="MFS_MefA_like"/>
    <property type="match status" value="1"/>
</dbReference>
<dbReference type="Pfam" id="PF07690">
    <property type="entry name" value="MFS_1"/>
    <property type="match status" value="1"/>
</dbReference>
<keyword evidence="2" id="KW-0813">Transport</keyword>
<keyword evidence="5 7" id="KW-1133">Transmembrane helix</keyword>
<dbReference type="EMBL" id="JAUBDJ010000001">
    <property type="protein sequence ID" value="MDW0115464.1"/>
    <property type="molecule type" value="Genomic_DNA"/>
</dbReference>
<dbReference type="InterPro" id="IPR036259">
    <property type="entry name" value="MFS_trans_sf"/>
</dbReference>
<feature type="transmembrane region" description="Helical" evidence="7">
    <location>
        <begin position="7"/>
        <end position="28"/>
    </location>
</feature>
<dbReference type="GO" id="GO:0005886">
    <property type="term" value="C:plasma membrane"/>
    <property type="evidence" value="ECO:0007669"/>
    <property type="project" value="UniProtKB-SubCell"/>
</dbReference>
<comment type="caution">
    <text evidence="8">The sequence shown here is derived from an EMBL/GenBank/DDBJ whole genome shotgun (WGS) entry which is preliminary data.</text>
</comment>
<name>A0AAW9A412_9BACL</name>
<feature type="transmembrane region" description="Helical" evidence="7">
    <location>
        <begin position="279"/>
        <end position="297"/>
    </location>
</feature>
<evidence type="ECO:0000256" key="7">
    <source>
        <dbReference type="SAM" id="Phobius"/>
    </source>
</evidence>
<gene>
    <name evidence="8" type="ORF">QTL97_00740</name>
</gene>
<feature type="transmembrane region" description="Helical" evidence="7">
    <location>
        <begin position="40"/>
        <end position="60"/>
    </location>
</feature>
<dbReference type="Gene3D" id="1.20.1250.20">
    <property type="entry name" value="MFS general substrate transporter like domains"/>
    <property type="match status" value="1"/>
</dbReference>
<feature type="transmembrane region" description="Helical" evidence="7">
    <location>
        <begin position="97"/>
        <end position="117"/>
    </location>
</feature>
<dbReference type="Proteomes" id="UP001271648">
    <property type="component" value="Unassembled WGS sequence"/>
</dbReference>
<evidence type="ECO:0000313" key="9">
    <source>
        <dbReference type="Proteomes" id="UP001271648"/>
    </source>
</evidence>
<feature type="transmembrane region" description="Helical" evidence="7">
    <location>
        <begin position="164"/>
        <end position="182"/>
    </location>
</feature>
<dbReference type="SUPFAM" id="SSF103473">
    <property type="entry name" value="MFS general substrate transporter"/>
    <property type="match status" value="1"/>
</dbReference>
<keyword evidence="4 7" id="KW-0812">Transmembrane</keyword>
<sequence>MWRNRNVWIILSGEMIAGLGLWTGIIGNLEFLQEKVPSDFVKALILSIGLLAGIIAGPLAGRIIDQSKKKTILIVAGFGRLFSVVFMLLAISTGSVWWMVAFIITIQLSATFYFPALQSTIPLIVKDDDLLTMNGMHMNVATIARVAGTALAGVMLVYWSLASLYWVSMLAYALLLGFTMFLRIDEEKKGRGENGQKEKRGGFIEVFPVLKAFPAVGMTLVMTMIPLLFLGSFNLIVINISEIQDSSSIKGLIYTFEGIAFMIGSFVVKLITKKWKTTVILFFFASMVAVAEFMLYFADNIVITLAAFAVLGFSLGCFFPTAMVIFQKQMPKAYHGRFFSFRNMLERVMFQIVLLSAGAFLDILGLQTMVIIFGMISLSLTLLFFIQMKRRNIILEHQVKAEPAAEII</sequence>
<evidence type="ECO:0000256" key="3">
    <source>
        <dbReference type="ARBA" id="ARBA00022475"/>
    </source>
</evidence>
<dbReference type="GO" id="GO:0022857">
    <property type="term" value="F:transmembrane transporter activity"/>
    <property type="evidence" value="ECO:0007669"/>
    <property type="project" value="InterPro"/>
</dbReference>
<feature type="transmembrane region" description="Helical" evidence="7">
    <location>
        <begin position="370"/>
        <end position="386"/>
    </location>
</feature>
<reference evidence="8 9" key="1">
    <citation type="submission" date="2023-06" db="EMBL/GenBank/DDBJ databases">
        <title>Sporosarcina sp. nov., isolated from Korean traditional fermented seafood 'Jeotgal'.</title>
        <authorList>
            <person name="Yang A.I."/>
            <person name="Shin N.-R."/>
        </authorList>
    </citation>
    <scope>NUCLEOTIDE SEQUENCE [LARGE SCALE GENOMIC DNA]</scope>
    <source>
        <strain evidence="8 9">KCTC43456</strain>
    </source>
</reference>
<dbReference type="InterPro" id="IPR011701">
    <property type="entry name" value="MFS"/>
</dbReference>
<dbReference type="RefSeq" id="WP_317940238.1">
    <property type="nucleotide sequence ID" value="NZ_JAUBDJ010000001.1"/>
</dbReference>